<name>A0A2I0AR52_9ASPA</name>
<dbReference type="InterPro" id="IPR001680">
    <property type="entry name" value="WD40_rpt"/>
</dbReference>
<dbReference type="InterPro" id="IPR015943">
    <property type="entry name" value="WD40/YVTN_repeat-like_dom_sf"/>
</dbReference>
<evidence type="ECO:0000256" key="1">
    <source>
        <dbReference type="PROSITE-ProRule" id="PRU00221"/>
    </source>
</evidence>
<organism evidence="3 4">
    <name type="scientific">Apostasia shenzhenica</name>
    <dbReference type="NCBI Taxonomy" id="1088818"/>
    <lineage>
        <taxon>Eukaryota</taxon>
        <taxon>Viridiplantae</taxon>
        <taxon>Streptophyta</taxon>
        <taxon>Embryophyta</taxon>
        <taxon>Tracheophyta</taxon>
        <taxon>Spermatophyta</taxon>
        <taxon>Magnoliopsida</taxon>
        <taxon>Liliopsida</taxon>
        <taxon>Asparagales</taxon>
        <taxon>Orchidaceae</taxon>
        <taxon>Apostasioideae</taxon>
        <taxon>Apostasia</taxon>
    </lineage>
</organism>
<dbReference type="SUPFAM" id="SSF50978">
    <property type="entry name" value="WD40 repeat-like"/>
    <property type="match status" value="1"/>
</dbReference>
<accession>A0A2I0AR52</accession>
<evidence type="ECO:0000313" key="4">
    <source>
        <dbReference type="Proteomes" id="UP000236161"/>
    </source>
</evidence>
<feature type="region of interest" description="Disordered" evidence="2">
    <location>
        <begin position="1"/>
        <end position="23"/>
    </location>
</feature>
<dbReference type="AlphaFoldDB" id="A0A2I0AR52"/>
<sequence length="355" mass="37447">MNSPILRSDLDDEDLPSPPPEDRVRCEWDFRLSSVLRPPEGASPAASDALGAIDVDPSNSILATGGMARKIRVYSLTAPTNPCSFFLCTPAKLSCLRFRPDAGGRLIAAADYDGVVTEYDLEHRAAVSERDEHGGRRVWSVDFSPGGALGSSGADDGSALLWDPRCPAGGGSAATIRTGGAPVCCVEFDRADAGPWVGLGCADRRAYVYDLRALGAGPVTAFAGHGGVVTYVRFAGAGRVVSSGTDGAHRLWEAPAGKEVRAFLGHQNRRSFVGLAVWRGGGLIGSGSESNEVFVYDLRWGEPVWVRRFGGGREDGFVGAVCWRGNGSDDECELIAGGSDGVVQIFACRRACSFS</sequence>
<evidence type="ECO:0000256" key="2">
    <source>
        <dbReference type="SAM" id="MobiDB-lite"/>
    </source>
</evidence>
<reference evidence="3 4" key="1">
    <citation type="journal article" date="2017" name="Nature">
        <title>The Apostasia genome and the evolution of orchids.</title>
        <authorList>
            <person name="Zhang G.Q."/>
            <person name="Liu K.W."/>
            <person name="Li Z."/>
            <person name="Lohaus R."/>
            <person name="Hsiao Y.Y."/>
            <person name="Niu S.C."/>
            <person name="Wang J.Y."/>
            <person name="Lin Y.C."/>
            <person name="Xu Q."/>
            <person name="Chen L.J."/>
            <person name="Yoshida K."/>
            <person name="Fujiwara S."/>
            <person name="Wang Z.W."/>
            <person name="Zhang Y.Q."/>
            <person name="Mitsuda N."/>
            <person name="Wang M."/>
            <person name="Liu G.H."/>
            <person name="Pecoraro L."/>
            <person name="Huang H.X."/>
            <person name="Xiao X.J."/>
            <person name="Lin M."/>
            <person name="Wu X.Y."/>
            <person name="Wu W.L."/>
            <person name="Chen Y.Y."/>
            <person name="Chang S.B."/>
            <person name="Sakamoto S."/>
            <person name="Ohme-Takagi M."/>
            <person name="Yagi M."/>
            <person name="Zeng S.J."/>
            <person name="Shen C.Y."/>
            <person name="Yeh C.M."/>
            <person name="Luo Y.B."/>
            <person name="Tsai W.C."/>
            <person name="Van de Peer Y."/>
            <person name="Liu Z.J."/>
        </authorList>
    </citation>
    <scope>NUCLEOTIDE SEQUENCE [LARGE SCALE GENOMIC DNA]</scope>
    <source>
        <strain evidence="4">cv. Shenzhen</strain>
        <tissue evidence="3">Stem</tissue>
    </source>
</reference>
<gene>
    <name evidence="3" type="primary">RUP2</name>
    <name evidence="3" type="ORF">AXF42_Ash020786</name>
</gene>
<dbReference type="EMBL" id="KZ451958">
    <property type="protein sequence ID" value="PKA58024.1"/>
    <property type="molecule type" value="Genomic_DNA"/>
</dbReference>
<dbReference type="PANTHER" id="PTHR45389:SF1">
    <property type="entry name" value="WD REPEAT-CONTAINING PROTEIN RUP1"/>
    <property type="match status" value="1"/>
</dbReference>
<dbReference type="GO" id="GO:0010224">
    <property type="term" value="P:response to UV-B"/>
    <property type="evidence" value="ECO:0007669"/>
    <property type="project" value="TreeGrafter"/>
</dbReference>
<dbReference type="PROSITE" id="PS50082">
    <property type="entry name" value="WD_REPEATS_2"/>
    <property type="match status" value="1"/>
</dbReference>
<keyword evidence="1" id="KW-0853">WD repeat</keyword>
<dbReference type="SMART" id="SM00320">
    <property type="entry name" value="WD40"/>
    <property type="match status" value="7"/>
</dbReference>
<protein>
    <submittedName>
        <fullName evidence="3">WD repeat-containing protein RUP2</fullName>
    </submittedName>
</protein>
<evidence type="ECO:0000313" key="3">
    <source>
        <dbReference type="EMBL" id="PKA58024.1"/>
    </source>
</evidence>
<dbReference type="InterPro" id="IPR036322">
    <property type="entry name" value="WD40_repeat_dom_sf"/>
</dbReference>
<feature type="repeat" description="WD" evidence="1">
    <location>
        <begin position="222"/>
        <end position="262"/>
    </location>
</feature>
<keyword evidence="4" id="KW-1185">Reference proteome</keyword>
<dbReference type="OrthoDB" id="273771at2759"/>
<proteinExistence type="predicted"/>
<dbReference type="Proteomes" id="UP000236161">
    <property type="component" value="Unassembled WGS sequence"/>
</dbReference>
<dbReference type="InterPro" id="IPR044616">
    <property type="entry name" value="RUP1/2"/>
</dbReference>
<dbReference type="Pfam" id="PF00400">
    <property type="entry name" value="WD40"/>
    <property type="match status" value="2"/>
</dbReference>
<dbReference type="Gene3D" id="2.130.10.10">
    <property type="entry name" value="YVTN repeat-like/Quinoprotein amine dehydrogenase"/>
    <property type="match status" value="1"/>
</dbReference>
<dbReference type="PANTHER" id="PTHR45389">
    <property type="entry name" value="WD REPEAT-CONTAINING PROTEIN RUP1"/>
    <property type="match status" value="1"/>
</dbReference>
<dbReference type="STRING" id="1088818.A0A2I0AR52"/>